<evidence type="ECO:0000313" key="4">
    <source>
        <dbReference type="Proteomes" id="UP000226080"/>
    </source>
</evidence>
<sequence>MMDLQDHLFIAMPNLDDSYFYRTVIYICDHNEKGSMGLVLNQPTDLSIAELGAKMNFMMVTHRTYNDKLILAGGPVNIDRGFILHTNTKVPFDHSYRVSDNLMLTTSADVVDTFGTMLEPEKYLVTLGCASWEANQLEQEIMNNSWLVVPATEQILFDLPYEQRWWAANQLLGIDSHNFAGQVGHS</sequence>
<name>A0A2G1DRY1_AGGAC</name>
<dbReference type="HAMAP" id="MF_00758">
    <property type="entry name" value="UPF0301"/>
    <property type="match status" value="1"/>
</dbReference>
<dbReference type="PANTHER" id="PTHR30327">
    <property type="entry name" value="UNCHARACTERIZED PROTEIN YQGE"/>
    <property type="match status" value="1"/>
</dbReference>
<organism evidence="3 4">
    <name type="scientific">Aggregatibacter actinomycetemcomitans</name>
    <name type="common">Actinobacillus actinomycetemcomitans</name>
    <name type="synonym">Haemophilus actinomycetemcomitans</name>
    <dbReference type="NCBI Taxonomy" id="714"/>
    <lineage>
        <taxon>Bacteria</taxon>
        <taxon>Pseudomonadati</taxon>
        <taxon>Pseudomonadota</taxon>
        <taxon>Gammaproteobacteria</taxon>
        <taxon>Pasteurellales</taxon>
        <taxon>Pasteurellaceae</taxon>
        <taxon>Aggregatibacter</taxon>
    </lineage>
</organism>
<dbReference type="EMBL" id="PCGW01000004">
    <property type="protein sequence ID" value="PHO21154.1"/>
    <property type="molecule type" value="Genomic_DNA"/>
</dbReference>
<dbReference type="Gene3D" id="3.40.1740.10">
    <property type="entry name" value="VC0467-like"/>
    <property type="match status" value="1"/>
</dbReference>
<comment type="caution">
    <text evidence="3">The sequence shown here is derived from an EMBL/GenBank/DDBJ whole genome shotgun (WGS) entry which is preliminary data.</text>
</comment>
<accession>A0A2G1DRY1</accession>
<dbReference type="Proteomes" id="UP000226080">
    <property type="component" value="Unassembled WGS sequence"/>
</dbReference>
<proteinExistence type="inferred from homology"/>
<reference evidence="3 4" key="1">
    <citation type="submission" date="2017-10" db="EMBL/GenBank/DDBJ databases">
        <title>Draft genome sequences of Aggregatibacter actinomycetemcomitans strains 310a and 310b.</title>
        <authorList>
            <person name="May A.C."/>
            <person name="Ohta H."/>
            <person name="Maeda H."/>
            <person name="Kokeguchi S."/>
            <person name="Cugini C."/>
        </authorList>
    </citation>
    <scope>NUCLEOTIDE SEQUENCE [LARGE SCALE GENOMIC DNA]</scope>
    <source>
        <strain evidence="3 4">310b</strain>
    </source>
</reference>
<dbReference type="InterPro" id="IPR003774">
    <property type="entry name" value="AlgH-like"/>
</dbReference>
<dbReference type="NCBIfam" id="NF001266">
    <property type="entry name" value="PRK00228.1-1"/>
    <property type="match status" value="1"/>
</dbReference>
<keyword evidence="4" id="KW-1185">Reference proteome</keyword>
<comment type="similarity">
    <text evidence="1 2">Belongs to the UPF0301 (AlgH) family.</text>
</comment>
<protein>
    <recommendedName>
        <fullName evidence="2">UPF0301 protein CQR80_03050</fullName>
    </recommendedName>
</protein>
<evidence type="ECO:0000256" key="1">
    <source>
        <dbReference type="ARBA" id="ARBA00009600"/>
    </source>
</evidence>
<dbReference type="SUPFAM" id="SSF143456">
    <property type="entry name" value="VC0467-like"/>
    <property type="match status" value="1"/>
</dbReference>
<dbReference type="PANTHER" id="PTHR30327:SF1">
    <property type="entry name" value="UPF0301 PROTEIN YQGE"/>
    <property type="match status" value="1"/>
</dbReference>
<gene>
    <name evidence="3" type="ORF">CQR80_03050</name>
</gene>
<dbReference type="Pfam" id="PF02622">
    <property type="entry name" value="DUF179"/>
    <property type="match status" value="1"/>
</dbReference>
<evidence type="ECO:0000256" key="2">
    <source>
        <dbReference type="HAMAP-Rule" id="MF_00758"/>
    </source>
</evidence>
<evidence type="ECO:0000313" key="3">
    <source>
        <dbReference type="EMBL" id="PHO21154.1"/>
    </source>
</evidence>